<dbReference type="HOGENOM" id="CLU_196067_0_0_6"/>
<dbReference type="OrthoDB" id="6332716at2"/>
<feature type="signal peptide" evidence="1">
    <location>
        <begin position="1"/>
        <end position="18"/>
    </location>
</feature>
<evidence type="ECO:0000313" key="2">
    <source>
        <dbReference type="EMBL" id="AGH42426.1"/>
    </source>
</evidence>
<evidence type="ECO:0000313" key="3">
    <source>
        <dbReference type="Proteomes" id="UP000011864"/>
    </source>
</evidence>
<dbReference type="AlphaFoldDB" id="K7AA74"/>
<accession>K7AA74</accession>
<sequence length="74" mass="8366">MKKLLLTLSLLLSTTVMADDRPVADKKLITELKQYCTELAQEVGTDGKELKVYMLECVNEELDSEGYQLLTELV</sequence>
<dbReference type="RefSeq" id="WP_007637925.1">
    <property type="nucleotide sequence ID" value="NZ_BAES01000041.1"/>
</dbReference>
<gene>
    <name evidence="2" type="ORF">C427_0316</name>
</gene>
<keyword evidence="3" id="KW-1185">Reference proteome</keyword>
<name>K7AA74_9ALTE</name>
<dbReference type="KEGG" id="gps:C427_0316"/>
<reference evidence="2 3" key="1">
    <citation type="journal article" date="2013" name="Genome Announc.">
        <title>Complete Genome Sequence of Glaciecola psychrophila Strain 170T.</title>
        <authorList>
            <person name="Yin J."/>
            <person name="Chen J."/>
            <person name="Liu G."/>
            <person name="Yu Y."/>
            <person name="Song L."/>
            <person name="Wang X."/>
            <person name="Qu X."/>
        </authorList>
    </citation>
    <scope>NUCLEOTIDE SEQUENCE [LARGE SCALE GENOMIC DNA]</scope>
    <source>
        <strain evidence="2 3">170</strain>
    </source>
</reference>
<keyword evidence="1" id="KW-0732">Signal</keyword>
<dbReference type="PATRIC" id="fig|1129794.4.peg.311"/>
<organism evidence="2 3">
    <name type="scientific">Paraglaciecola psychrophila 170</name>
    <dbReference type="NCBI Taxonomy" id="1129794"/>
    <lineage>
        <taxon>Bacteria</taxon>
        <taxon>Pseudomonadati</taxon>
        <taxon>Pseudomonadota</taxon>
        <taxon>Gammaproteobacteria</taxon>
        <taxon>Alteromonadales</taxon>
        <taxon>Alteromonadaceae</taxon>
        <taxon>Paraglaciecola</taxon>
    </lineage>
</organism>
<proteinExistence type="predicted"/>
<feature type="chain" id="PRO_5003898997" evidence="1">
    <location>
        <begin position="19"/>
        <end position="74"/>
    </location>
</feature>
<dbReference type="Proteomes" id="UP000011864">
    <property type="component" value="Chromosome"/>
</dbReference>
<evidence type="ECO:0000256" key="1">
    <source>
        <dbReference type="SAM" id="SignalP"/>
    </source>
</evidence>
<protein>
    <submittedName>
        <fullName evidence="2">Uncharacterized protein</fullName>
    </submittedName>
</protein>
<dbReference type="EMBL" id="CP003837">
    <property type="protein sequence ID" value="AGH42426.1"/>
    <property type="molecule type" value="Genomic_DNA"/>
</dbReference>